<keyword evidence="8" id="KW-1185">Reference proteome</keyword>
<feature type="transmembrane region" description="Helical" evidence="6">
    <location>
        <begin position="154"/>
        <end position="173"/>
    </location>
</feature>
<keyword evidence="4 6" id="KW-1133">Transmembrane helix</keyword>
<dbReference type="PANTHER" id="PTHR38825:SF1">
    <property type="entry name" value="TRANSPORTER, LYSE FAMILY"/>
    <property type="match status" value="1"/>
</dbReference>
<dbReference type="RefSeq" id="WP_207681241.1">
    <property type="nucleotide sequence ID" value="NZ_CP061800.1"/>
</dbReference>
<protein>
    <submittedName>
        <fullName evidence="7">Amino acid exporter family protein, LeuE-type</fullName>
    </submittedName>
</protein>
<dbReference type="PANTHER" id="PTHR38825">
    <property type="entry name" value="LYSINE EXPORTER PROTEIN (LYSE/YGGA)"/>
    <property type="match status" value="1"/>
</dbReference>
<dbReference type="EMBL" id="CP061800">
    <property type="protein sequence ID" value="QTA84999.1"/>
    <property type="molecule type" value="Genomic_DNA"/>
</dbReference>
<accession>A0A975BGW4</accession>
<evidence type="ECO:0000256" key="3">
    <source>
        <dbReference type="ARBA" id="ARBA00022692"/>
    </source>
</evidence>
<proteinExistence type="predicted"/>
<feature type="transmembrane region" description="Helical" evidence="6">
    <location>
        <begin position="212"/>
        <end position="233"/>
    </location>
</feature>
<dbReference type="AlphaFoldDB" id="A0A975BGW4"/>
<evidence type="ECO:0000256" key="5">
    <source>
        <dbReference type="ARBA" id="ARBA00023136"/>
    </source>
</evidence>
<evidence type="ECO:0000256" key="6">
    <source>
        <dbReference type="SAM" id="Phobius"/>
    </source>
</evidence>
<dbReference type="GO" id="GO:0005886">
    <property type="term" value="C:plasma membrane"/>
    <property type="evidence" value="ECO:0007669"/>
    <property type="project" value="UniProtKB-SubCell"/>
</dbReference>
<dbReference type="Pfam" id="PF01810">
    <property type="entry name" value="LysE"/>
    <property type="match status" value="1"/>
</dbReference>
<feature type="transmembrane region" description="Helical" evidence="6">
    <location>
        <begin position="51"/>
        <end position="77"/>
    </location>
</feature>
<dbReference type="KEGG" id="dmm:dnm_010030"/>
<evidence type="ECO:0000256" key="2">
    <source>
        <dbReference type="ARBA" id="ARBA00022475"/>
    </source>
</evidence>
<feature type="transmembrane region" description="Helical" evidence="6">
    <location>
        <begin position="179"/>
        <end position="205"/>
    </location>
</feature>
<evidence type="ECO:0000313" key="8">
    <source>
        <dbReference type="Proteomes" id="UP000663722"/>
    </source>
</evidence>
<keyword evidence="2" id="KW-1003">Cell membrane</keyword>
<name>A0A975BGW4_9BACT</name>
<gene>
    <name evidence="7" type="ORF">dnm_010030</name>
</gene>
<evidence type="ECO:0000313" key="7">
    <source>
        <dbReference type="EMBL" id="QTA84999.1"/>
    </source>
</evidence>
<evidence type="ECO:0000256" key="4">
    <source>
        <dbReference type="ARBA" id="ARBA00022989"/>
    </source>
</evidence>
<keyword evidence="5 6" id="KW-0472">Membrane</keyword>
<sequence>MLNEFTNFVSVFWVIFSFSFLVALTGAMSPGPLLTYTIIKSAKATGSRGYLMGAWIILGHAILELAIIILLLSGFSFILKNIFVVRAIGVVGGLILIYFGLSIVRNVYLGNIPTDFLNSPGKQTQTSSEDSPENKGLENPVIGGIMVSMSNPYWWVWWATIGLAFMIQFEISFDSWPKLLAFFLGHEAGDLICYLLISTLAFFGLRKLDRKAYYGVLVFCGVFMILFGVYLGISPLVMKN</sequence>
<feature type="transmembrane region" description="Helical" evidence="6">
    <location>
        <begin position="12"/>
        <end position="39"/>
    </location>
</feature>
<dbReference type="InterPro" id="IPR001123">
    <property type="entry name" value="LeuE-type"/>
</dbReference>
<organism evidence="7 8">
    <name type="scientific">Desulfonema magnum</name>
    <dbReference type="NCBI Taxonomy" id="45655"/>
    <lineage>
        <taxon>Bacteria</taxon>
        <taxon>Pseudomonadati</taxon>
        <taxon>Thermodesulfobacteriota</taxon>
        <taxon>Desulfobacteria</taxon>
        <taxon>Desulfobacterales</taxon>
        <taxon>Desulfococcaceae</taxon>
        <taxon>Desulfonema</taxon>
    </lineage>
</organism>
<evidence type="ECO:0000256" key="1">
    <source>
        <dbReference type="ARBA" id="ARBA00004651"/>
    </source>
</evidence>
<feature type="transmembrane region" description="Helical" evidence="6">
    <location>
        <begin position="83"/>
        <end position="104"/>
    </location>
</feature>
<reference evidence="7" key="1">
    <citation type="journal article" date="2021" name="Microb. Physiol.">
        <title>Proteogenomic Insights into the Physiology of Marine, Sulfate-Reducing, Filamentous Desulfonema limicola and Desulfonema magnum.</title>
        <authorList>
            <person name="Schnaars V."/>
            <person name="Wohlbrand L."/>
            <person name="Scheve S."/>
            <person name="Hinrichs C."/>
            <person name="Reinhardt R."/>
            <person name="Rabus R."/>
        </authorList>
    </citation>
    <scope>NUCLEOTIDE SEQUENCE</scope>
    <source>
        <strain evidence="7">4be13</strain>
    </source>
</reference>
<dbReference type="GO" id="GO:0006865">
    <property type="term" value="P:amino acid transport"/>
    <property type="evidence" value="ECO:0007669"/>
    <property type="project" value="InterPro"/>
</dbReference>
<comment type="subcellular location">
    <subcellularLocation>
        <location evidence="1">Cell membrane</location>
        <topology evidence="1">Multi-pass membrane protein</topology>
    </subcellularLocation>
</comment>
<dbReference type="Proteomes" id="UP000663722">
    <property type="component" value="Chromosome"/>
</dbReference>
<keyword evidence="3 6" id="KW-0812">Transmembrane</keyword>